<keyword evidence="2" id="KW-0732">Signal</keyword>
<feature type="chain" id="PRO_5040124539" evidence="2">
    <location>
        <begin position="24"/>
        <end position="712"/>
    </location>
</feature>
<name>A0A9N8H6Z0_9STRA</name>
<dbReference type="EMBL" id="CAICTM010000124">
    <property type="protein sequence ID" value="CAB9502047.1"/>
    <property type="molecule type" value="Genomic_DNA"/>
</dbReference>
<keyword evidence="4" id="KW-1185">Reference proteome</keyword>
<keyword evidence="3" id="KW-0378">Hydrolase</keyword>
<organism evidence="3 4">
    <name type="scientific">Seminavis robusta</name>
    <dbReference type="NCBI Taxonomy" id="568900"/>
    <lineage>
        <taxon>Eukaryota</taxon>
        <taxon>Sar</taxon>
        <taxon>Stramenopiles</taxon>
        <taxon>Ochrophyta</taxon>
        <taxon>Bacillariophyta</taxon>
        <taxon>Bacillariophyceae</taxon>
        <taxon>Bacillariophycidae</taxon>
        <taxon>Naviculales</taxon>
        <taxon>Naviculaceae</taxon>
        <taxon>Seminavis</taxon>
    </lineage>
</organism>
<dbReference type="GO" id="GO:0008237">
    <property type="term" value="F:metallopeptidase activity"/>
    <property type="evidence" value="ECO:0007669"/>
    <property type="project" value="UniProtKB-KW"/>
</dbReference>
<dbReference type="PANTHER" id="PTHR47466:SF1">
    <property type="entry name" value="METALLOPROTEASE MEP1 (AFU_ORTHOLOGUE AFUA_1G07730)-RELATED"/>
    <property type="match status" value="1"/>
</dbReference>
<dbReference type="InterPro" id="IPR024079">
    <property type="entry name" value="MetalloPept_cat_dom_sf"/>
</dbReference>
<accession>A0A9N8H6Z0</accession>
<gene>
    <name evidence="3" type="ORF">SEMRO_125_G060400.1</name>
</gene>
<dbReference type="Proteomes" id="UP001153069">
    <property type="component" value="Unassembled WGS sequence"/>
</dbReference>
<proteinExistence type="inferred from homology"/>
<evidence type="ECO:0000313" key="3">
    <source>
        <dbReference type="EMBL" id="CAB9502047.1"/>
    </source>
</evidence>
<protein>
    <submittedName>
        <fullName evidence="3">Extracellular metalloprotease</fullName>
    </submittedName>
</protein>
<evidence type="ECO:0000256" key="1">
    <source>
        <dbReference type="ARBA" id="ARBA00008721"/>
    </source>
</evidence>
<evidence type="ECO:0000256" key="2">
    <source>
        <dbReference type="SAM" id="SignalP"/>
    </source>
</evidence>
<dbReference type="AlphaFoldDB" id="A0A9N8H6Z0"/>
<comment type="similarity">
    <text evidence="1">Belongs to the peptidase M43B family.</text>
</comment>
<dbReference type="OrthoDB" id="48865at2759"/>
<evidence type="ECO:0000313" key="4">
    <source>
        <dbReference type="Proteomes" id="UP001153069"/>
    </source>
</evidence>
<sequence>MTFKHKNPFLLVCSFLLVNGNEALPQPPQQELCGTRDLTAFERQLDLQRMTALFGSPSDHQGRKLALPPCEELCKQCIEIDTYFHLSGYPLDNQNESSAWVIPHPSDEFRMLRQELRNKTINNEDIDISSPGRFSTVHDIYQLIQDTVNVINTRYADSPFKFNWMNSDPANSTVHVRNSFAFVYAGNVYKSNDYATQAHQGDRRTLNVYLNYRICGHMFIWQETNCLTIGAATNPSYQLDRTSDGIYLAYDTLTGGGLENYDTGISLVHEIGHWLGLLHVFESETLPDEEDSNDESDPCDPINVDHGDFVDDTPFLPRPSIMMYPCSSTFYEQPGEEIPNSCPKLPGVDPVFNYMNYVGPESCLAQGHGEFTCGQNLRMMRQWLLYRDHTDICVQGEMEVNVTMKFDSDFLSVHAELAPFNSNNNEPIFNLERDIDMSLLREQGVGNDTRIMNFCVPRDEYVLVVTDAGRDGFADGFIDVAVDGKQIHRVQGDFGATECIKFGPDGVKTESRNAAVSNDKVFGESYHYVVSGQETGITCSASSEQYLEEPVPIVKNLYMRVAVSISNVTEGVCINDVTKLDIAIDGSVTNVYPRDDNDLYRFDSSVVKCRGETCVVEFDRERLEGIYNPRNPNGIYNTTCKATVLLGYGAACDDFLSDGKFDCSDSPEVFTAGEGHVAFSLPVSASRSSFQIACSFFIIAFTSAWAWMQLSL</sequence>
<keyword evidence="3" id="KW-0482">Metalloprotease</keyword>
<dbReference type="SUPFAM" id="SSF55486">
    <property type="entry name" value="Metalloproteases ('zincins'), catalytic domain"/>
    <property type="match status" value="1"/>
</dbReference>
<comment type="caution">
    <text evidence="3">The sequence shown here is derived from an EMBL/GenBank/DDBJ whole genome shotgun (WGS) entry which is preliminary data.</text>
</comment>
<dbReference type="PANTHER" id="PTHR47466">
    <property type="match status" value="1"/>
</dbReference>
<feature type="signal peptide" evidence="2">
    <location>
        <begin position="1"/>
        <end position="23"/>
    </location>
</feature>
<reference evidence="3" key="1">
    <citation type="submission" date="2020-06" db="EMBL/GenBank/DDBJ databases">
        <authorList>
            <consortium name="Plant Systems Biology data submission"/>
        </authorList>
    </citation>
    <scope>NUCLEOTIDE SEQUENCE</scope>
    <source>
        <strain evidence="3">D6</strain>
    </source>
</reference>
<dbReference type="Gene3D" id="3.40.390.10">
    <property type="entry name" value="Collagenase (Catalytic Domain)"/>
    <property type="match status" value="1"/>
</dbReference>
<keyword evidence="3" id="KW-0645">Protease</keyword>